<dbReference type="Proteomes" id="UP000805649">
    <property type="component" value="Unassembled WGS sequence"/>
</dbReference>
<evidence type="ECO:0000313" key="2">
    <source>
        <dbReference type="Proteomes" id="UP000805649"/>
    </source>
</evidence>
<gene>
    <name evidence="1" type="ORF">CTRU02_207994</name>
</gene>
<evidence type="ECO:0000313" key="1">
    <source>
        <dbReference type="EMBL" id="KAL0938263.1"/>
    </source>
</evidence>
<organism evidence="1 2">
    <name type="scientific">Colletotrichum truncatum</name>
    <name type="common">Anthracnose fungus</name>
    <name type="synonym">Colletotrichum capsici</name>
    <dbReference type="NCBI Taxonomy" id="5467"/>
    <lineage>
        <taxon>Eukaryota</taxon>
        <taxon>Fungi</taxon>
        <taxon>Dikarya</taxon>
        <taxon>Ascomycota</taxon>
        <taxon>Pezizomycotina</taxon>
        <taxon>Sordariomycetes</taxon>
        <taxon>Hypocreomycetidae</taxon>
        <taxon>Glomerellales</taxon>
        <taxon>Glomerellaceae</taxon>
        <taxon>Colletotrichum</taxon>
        <taxon>Colletotrichum truncatum species complex</taxon>
    </lineage>
</organism>
<comment type="caution">
    <text evidence="1">The sequence shown here is derived from an EMBL/GenBank/DDBJ whole genome shotgun (WGS) entry which is preliminary data.</text>
</comment>
<dbReference type="EMBL" id="VUJX02000004">
    <property type="protein sequence ID" value="KAL0938263.1"/>
    <property type="molecule type" value="Genomic_DNA"/>
</dbReference>
<keyword evidence="2" id="KW-1185">Reference proteome</keyword>
<sequence length="546" mass="61949">MPSLRATPIVLELQTVKDHGLLVLAVVAVVIGLIYRVFLARPFHKDLDLVGEKPGQRHFSLWTRLSFYFNCSALYRNVWDKFSKRGLPVVVPTLGTRKEIFLPHSSMKWALSQPASILGMWEAFNEMFQLGHSLGDEKYMVDTWPHLLARHILTQELEDYILPVHEELQLAIDTHLGVDTENWKTLDLLDTMRMIVNQTGSRFAVGLPLCRDEDYLRTIMNTIDGVVANAGVTGFTPEFLRPLVGPLVCWSTRSKLSSLEARYDAVFKERIAYMKSTSDESNDPLDLLQKMLRYAQKNRPEELETSQMTRRLLMANLGFIYQASFAMSNMLMNILGSEAAHDTIAVLRREAESFLAESGGDAAKLWTKQNITRMVHADSVARETLRLNTVPTRALVRKVMVDGVRTDTGVELPRGALVSFVSQPMHTDEEHFTDADAFDPFRFVRLRQEQLATKGEGGAPEAGGNWSPHAFLSTANLLIFGRGRNSCPGRFLVDFQLKMFMSHLLTNYDIKFPDNYQGQRPAARWLLEFVFPANGAKIMVKRRTKH</sequence>
<accession>A0ACC3Z2C8</accession>
<proteinExistence type="predicted"/>
<name>A0ACC3Z2C8_COLTU</name>
<protein>
    <submittedName>
        <fullName evidence="1">Cytochrome p450</fullName>
    </submittedName>
</protein>
<reference evidence="1 2" key="1">
    <citation type="journal article" date="2020" name="Phytopathology">
        <title>Genome Sequence Resources of Colletotrichum truncatum, C. plurivorum, C. musicola, and C. sojae: Four Species Pathogenic to Soybean (Glycine max).</title>
        <authorList>
            <person name="Rogerio F."/>
            <person name="Boufleur T.R."/>
            <person name="Ciampi-Guillardi M."/>
            <person name="Sukno S.A."/>
            <person name="Thon M.R."/>
            <person name="Massola Junior N.S."/>
            <person name="Baroncelli R."/>
        </authorList>
    </citation>
    <scope>NUCLEOTIDE SEQUENCE [LARGE SCALE GENOMIC DNA]</scope>
    <source>
        <strain evidence="1 2">CMES1059</strain>
    </source>
</reference>